<dbReference type="EMBL" id="UHDZ01000001">
    <property type="protein sequence ID" value="SUM67430.1"/>
    <property type="molecule type" value="Genomic_DNA"/>
</dbReference>
<evidence type="ECO:0000313" key="2">
    <source>
        <dbReference type="Proteomes" id="UP000255425"/>
    </source>
</evidence>
<accession>A0A380GXP5</accession>
<keyword evidence="2" id="KW-1185">Reference proteome</keyword>
<protein>
    <submittedName>
        <fullName evidence="1">Tributyrin esterase</fullName>
    </submittedName>
</protein>
<dbReference type="Proteomes" id="UP000255425">
    <property type="component" value="Unassembled WGS sequence"/>
</dbReference>
<gene>
    <name evidence="1" type="ORF">NCTC11807_00195</name>
</gene>
<proteinExistence type="predicted"/>
<dbReference type="SUPFAM" id="SSF53474">
    <property type="entry name" value="alpha/beta-Hydrolases"/>
    <property type="match status" value="1"/>
</dbReference>
<name>A0A380GXP5_9STAP</name>
<reference evidence="1 2" key="1">
    <citation type="submission" date="2018-06" db="EMBL/GenBank/DDBJ databases">
        <authorList>
            <consortium name="Pathogen Informatics"/>
            <person name="Doyle S."/>
        </authorList>
    </citation>
    <scope>NUCLEOTIDE SEQUENCE [LARGE SCALE GENOMIC DNA]</scope>
    <source>
        <strain evidence="1 2">NCTC11807</strain>
    </source>
</reference>
<sequence length="81" mass="9189">MAHITLNYLSQTLGMHQTLNVILPEDEIYFNSNQSAKPLNTLILLHGLSSDTHSYMRYTSVERYANAHQIAVVMPNADHSF</sequence>
<organism evidence="1 2">
    <name type="scientific">Staphylococcus saccharolyticus</name>
    <dbReference type="NCBI Taxonomy" id="33028"/>
    <lineage>
        <taxon>Bacteria</taxon>
        <taxon>Bacillati</taxon>
        <taxon>Bacillota</taxon>
        <taxon>Bacilli</taxon>
        <taxon>Bacillales</taxon>
        <taxon>Staphylococcaceae</taxon>
        <taxon>Staphylococcus</taxon>
    </lineage>
</organism>
<evidence type="ECO:0000313" key="1">
    <source>
        <dbReference type="EMBL" id="SUM67430.1"/>
    </source>
</evidence>
<dbReference type="Gene3D" id="3.40.50.1820">
    <property type="entry name" value="alpha/beta hydrolase"/>
    <property type="match status" value="1"/>
</dbReference>
<dbReference type="InterPro" id="IPR029058">
    <property type="entry name" value="AB_hydrolase_fold"/>
</dbReference>
<dbReference type="AlphaFoldDB" id="A0A380GXP5"/>